<dbReference type="InterPro" id="IPR051214">
    <property type="entry name" value="GH32_Enzymes"/>
</dbReference>
<dbReference type="Pfam" id="PF08244">
    <property type="entry name" value="Glyco_hydro_32C"/>
    <property type="match status" value="1"/>
</dbReference>
<comment type="similarity">
    <text evidence="1">Belongs to the glycosyl hydrolase 32 family.</text>
</comment>
<feature type="domain" description="DUF4960" evidence="7">
    <location>
        <begin position="17"/>
        <end position="137"/>
    </location>
</feature>
<evidence type="ECO:0000256" key="4">
    <source>
        <dbReference type="ARBA" id="ARBA00023295"/>
    </source>
</evidence>
<evidence type="ECO:0000259" key="6">
    <source>
        <dbReference type="Pfam" id="PF08244"/>
    </source>
</evidence>
<reference evidence="9" key="1">
    <citation type="submission" date="2017-01" db="EMBL/GenBank/DDBJ databases">
        <authorList>
            <person name="Varghese N."/>
            <person name="Submissions S."/>
        </authorList>
    </citation>
    <scope>NUCLEOTIDE SEQUENCE [LARGE SCALE GENOMIC DNA]</scope>
    <source>
        <strain evidence="9">CGMCC 1.7737</strain>
    </source>
</reference>
<dbReference type="PANTHER" id="PTHR43101:SF1">
    <property type="entry name" value="BETA-FRUCTOSIDASE"/>
    <property type="match status" value="1"/>
</dbReference>
<dbReference type="InterPro" id="IPR001362">
    <property type="entry name" value="Glyco_hydro_32"/>
</dbReference>
<name>A0A1N7FE91_9EURY</name>
<keyword evidence="9" id="KW-1185">Reference proteome</keyword>
<evidence type="ECO:0000313" key="9">
    <source>
        <dbReference type="Proteomes" id="UP000186914"/>
    </source>
</evidence>
<dbReference type="InterPro" id="IPR013320">
    <property type="entry name" value="ConA-like_dom_sf"/>
</dbReference>
<gene>
    <name evidence="8" type="ORF">SAMN05421858_5006</name>
</gene>
<dbReference type="PROSITE" id="PS00609">
    <property type="entry name" value="GLYCOSYL_HYDROL_F32"/>
    <property type="match status" value="1"/>
</dbReference>
<dbReference type="SUPFAM" id="SSF49899">
    <property type="entry name" value="Concanavalin A-like lectins/glucanases"/>
    <property type="match status" value="1"/>
</dbReference>
<keyword evidence="4" id="KW-0326">Glycosidase</keyword>
<evidence type="ECO:0000259" key="5">
    <source>
        <dbReference type="Pfam" id="PF00251"/>
    </source>
</evidence>
<dbReference type="SMART" id="SM00640">
    <property type="entry name" value="Glyco_32"/>
    <property type="match status" value="1"/>
</dbReference>
<dbReference type="InterPro" id="IPR032526">
    <property type="entry name" value="DUF4960"/>
</dbReference>
<dbReference type="Pfam" id="PF00251">
    <property type="entry name" value="Glyco_hydro_32N"/>
    <property type="match status" value="1"/>
</dbReference>
<organism evidence="8 9">
    <name type="scientific">Haladaptatus litoreus</name>
    <dbReference type="NCBI Taxonomy" id="553468"/>
    <lineage>
        <taxon>Archaea</taxon>
        <taxon>Methanobacteriati</taxon>
        <taxon>Methanobacteriota</taxon>
        <taxon>Stenosarchaea group</taxon>
        <taxon>Halobacteria</taxon>
        <taxon>Halobacteriales</taxon>
        <taxon>Haladaptataceae</taxon>
        <taxon>Haladaptatus</taxon>
    </lineage>
</organism>
<protein>
    <recommendedName>
        <fullName evidence="2">beta-fructofuranosidase</fullName>
        <ecNumber evidence="2">3.2.1.26</ecNumber>
    </recommendedName>
</protein>
<dbReference type="Pfam" id="PF16324">
    <property type="entry name" value="DUF4960"/>
    <property type="match status" value="1"/>
</dbReference>
<evidence type="ECO:0000259" key="7">
    <source>
        <dbReference type="Pfam" id="PF16324"/>
    </source>
</evidence>
<dbReference type="Proteomes" id="UP000186914">
    <property type="component" value="Unassembled WGS sequence"/>
</dbReference>
<feature type="domain" description="Glycosyl hydrolase family 32 C-terminal" evidence="6">
    <location>
        <begin position="549"/>
        <end position="698"/>
    </location>
</feature>
<evidence type="ECO:0000256" key="2">
    <source>
        <dbReference type="ARBA" id="ARBA00012758"/>
    </source>
</evidence>
<dbReference type="InterPro" id="IPR013189">
    <property type="entry name" value="Glyco_hydro_32_C"/>
</dbReference>
<sequence length="718" mass="78895">MVPSSPNIGFLHCGDLSSEQRAAFEWVSTELGTTDRVPFADIHDSGILTTYDVLWWHRDAPVEPSSVDGFADVFANYFEAGGTLLLSLQALTAVEALDIDRVAPNAVGVEPVETPVGPLWKSQYEDHPAVAAFDDIRFHTRGGGGTQSYARYVNLLPERADVLASTFEGDIDRPGEVSVLEWKPATGTVLGVGSNVEFNASGADGGRETFLAGCLRFLGSGGDDGLGGRPKAAADLAAMRTDFRGDHNRPQYHLAPPANWLNDPNGLIEWNGTYHAFYQYNPGGPYHHTIHWGHATSDDLLHWEDHQVALTPDPDGPDRDGCWSGCTVDDDGMARILYTGGRGGRQLPCLATATDETLDTWTKHPENPIVTEPPVELDILSTEHWDAEFRDHCVWRENGAWYQLIGSSIDGVGGTVLRYRSDDLREWTYLGPLLTGDWDGAGHMWECPELLDLGEVSLLHVSNYERVLYFLGNVRDGRFECEASGVLDYGDFYAPQTLQTSSGRPVTFGWLKEARSERAQWDAGWSGALSLPRVLSVEDGELRQRPATEVTSLRKGHHGFESRGISDGQREVLQTRGRTLELSLTIDLETAHEVGIVLRETVDGEERTPLHVRRDELILERSTSSLHAETVDDPIRMPLDGEEQIDLRVFIDGSIVEVFANERRCLTGRIYPTRADSDGVSLYAAGGDARIVTLDAWELDTSAVPSVDVGSTAEAGDD</sequence>
<dbReference type="InterPro" id="IPR013148">
    <property type="entry name" value="Glyco_hydro_32_N"/>
</dbReference>
<dbReference type="SUPFAM" id="SSF75005">
    <property type="entry name" value="Arabinanase/levansucrase/invertase"/>
    <property type="match status" value="1"/>
</dbReference>
<dbReference type="Gene3D" id="2.60.120.560">
    <property type="entry name" value="Exo-inulinase, domain 1"/>
    <property type="match status" value="1"/>
</dbReference>
<dbReference type="EC" id="3.2.1.26" evidence="2"/>
<accession>A0A1N7FE91</accession>
<dbReference type="GO" id="GO:0005975">
    <property type="term" value="P:carbohydrate metabolic process"/>
    <property type="evidence" value="ECO:0007669"/>
    <property type="project" value="InterPro"/>
</dbReference>
<dbReference type="RefSeq" id="WP_076433566.1">
    <property type="nucleotide sequence ID" value="NZ_FTNO01000008.1"/>
</dbReference>
<evidence type="ECO:0000256" key="3">
    <source>
        <dbReference type="ARBA" id="ARBA00022801"/>
    </source>
</evidence>
<dbReference type="AlphaFoldDB" id="A0A1N7FE91"/>
<feature type="domain" description="Glycosyl hydrolase family 32 N-terminal" evidence="5">
    <location>
        <begin position="253"/>
        <end position="546"/>
    </location>
</feature>
<dbReference type="InterPro" id="IPR023296">
    <property type="entry name" value="Glyco_hydro_beta-prop_sf"/>
</dbReference>
<evidence type="ECO:0000256" key="1">
    <source>
        <dbReference type="ARBA" id="ARBA00009902"/>
    </source>
</evidence>
<dbReference type="PANTHER" id="PTHR43101">
    <property type="entry name" value="BETA-FRUCTOSIDASE"/>
    <property type="match status" value="1"/>
</dbReference>
<evidence type="ECO:0000313" key="8">
    <source>
        <dbReference type="EMBL" id="SIR98738.1"/>
    </source>
</evidence>
<proteinExistence type="inferred from homology"/>
<dbReference type="Gene3D" id="2.115.10.20">
    <property type="entry name" value="Glycosyl hydrolase domain, family 43"/>
    <property type="match status" value="1"/>
</dbReference>
<dbReference type="OrthoDB" id="166931at2157"/>
<dbReference type="InterPro" id="IPR018053">
    <property type="entry name" value="Glyco_hydro_32_AS"/>
</dbReference>
<dbReference type="EMBL" id="FTNO01000008">
    <property type="protein sequence ID" value="SIR98738.1"/>
    <property type="molecule type" value="Genomic_DNA"/>
</dbReference>
<keyword evidence="3" id="KW-0378">Hydrolase</keyword>
<dbReference type="GO" id="GO:0004564">
    <property type="term" value="F:beta-fructofuranosidase activity"/>
    <property type="evidence" value="ECO:0007669"/>
    <property type="project" value="UniProtKB-EC"/>
</dbReference>
<dbReference type="CDD" id="cd08996">
    <property type="entry name" value="GH32_FFase"/>
    <property type="match status" value="1"/>
</dbReference>